<evidence type="ECO:0000256" key="1">
    <source>
        <dbReference type="ARBA" id="ARBA00005010"/>
    </source>
</evidence>
<keyword evidence="9" id="KW-1185">Reference proteome</keyword>
<dbReference type="InterPro" id="IPR006367">
    <property type="entry name" value="Sirohaem_synthase_N"/>
</dbReference>
<name>A0A5Q2TJR1_9BACI</name>
<dbReference type="EC" id="1.3.1.76" evidence="2"/>
<protein>
    <recommendedName>
        <fullName evidence="2">precorrin-2 dehydrogenase</fullName>
        <ecNumber evidence="2">1.3.1.76</ecNumber>
    </recommendedName>
</protein>
<evidence type="ECO:0000313" key="8">
    <source>
        <dbReference type="EMBL" id="QGH34317.1"/>
    </source>
</evidence>
<accession>A0A5Q2TJR1</accession>
<keyword evidence="3" id="KW-0560">Oxidoreductase</keyword>
<comment type="catalytic activity">
    <reaction evidence="6">
        <text>precorrin-2 + NAD(+) = sirohydrochlorin + NADH + 2 H(+)</text>
        <dbReference type="Rhea" id="RHEA:15613"/>
        <dbReference type="ChEBI" id="CHEBI:15378"/>
        <dbReference type="ChEBI" id="CHEBI:57540"/>
        <dbReference type="ChEBI" id="CHEBI:57945"/>
        <dbReference type="ChEBI" id="CHEBI:58351"/>
        <dbReference type="ChEBI" id="CHEBI:58827"/>
        <dbReference type="EC" id="1.3.1.76"/>
    </reaction>
</comment>
<dbReference type="InterPro" id="IPR036291">
    <property type="entry name" value="NAD(P)-bd_dom_sf"/>
</dbReference>
<dbReference type="AlphaFoldDB" id="A0A5Q2TJR1"/>
<keyword evidence="5" id="KW-0627">Porphyrin biosynthesis</keyword>
<proteinExistence type="predicted"/>
<dbReference type="Gene3D" id="3.40.50.720">
    <property type="entry name" value="NAD(P)-binding Rossmann-like Domain"/>
    <property type="match status" value="1"/>
</dbReference>
<evidence type="ECO:0000256" key="2">
    <source>
        <dbReference type="ARBA" id="ARBA00012400"/>
    </source>
</evidence>
<keyword evidence="4" id="KW-0520">NAD</keyword>
<dbReference type="Proteomes" id="UP000339690">
    <property type="component" value="Chromosome"/>
</dbReference>
<dbReference type="Pfam" id="PF13241">
    <property type="entry name" value="NAD_binding_7"/>
    <property type="match status" value="1"/>
</dbReference>
<dbReference type="UniPathway" id="UPA00262">
    <property type="reaction ID" value="UER00222"/>
</dbReference>
<comment type="pathway">
    <text evidence="1">Porphyrin-containing compound metabolism; siroheme biosynthesis; sirohydrochlorin from precorrin-2: step 1/1.</text>
</comment>
<reference evidence="8 9" key="1">
    <citation type="submission" date="2019-11" db="EMBL/GenBank/DDBJ databases">
        <title>Gracilibacillus salitolerans sp. nov., a moderate halophile isolated from a saline soil in northwest China.</title>
        <authorList>
            <person name="Gan L."/>
        </authorList>
    </citation>
    <scope>NUCLEOTIDE SEQUENCE [LARGE SCALE GENOMIC DNA]</scope>
    <source>
        <strain evidence="8 9">SCU50</strain>
    </source>
</reference>
<dbReference type="SUPFAM" id="SSF51735">
    <property type="entry name" value="NAD(P)-binding Rossmann-fold domains"/>
    <property type="match status" value="1"/>
</dbReference>
<dbReference type="SUPFAM" id="SSF75615">
    <property type="entry name" value="Siroheme synthase middle domains-like"/>
    <property type="match status" value="1"/>
</dbReference>
<dbReference type="Pfam" id="PF14824">
    <property type="entry name" value="Sirohm_synth_M"/>
    <property type="match status" value="1"/>
</dbReference>
<dbReference type="NCBIfam" id="NF005222">
    <property type="entry name" value="PRK06718.1"/>
    <property type="match status" value="1"/>
</dbReference>
<dbReference type="InterPro" id="IPR042518">
    <property type="entry name" value="SirC_C"/>
</dbReference>
<evidence type="ECO:0000256" key="3">
    <source>
        <dbReference type="ARBA" id="ARBA00023002"/>
    </source>
</evidence>
<gene>
    <name evidence="8" type="ORF">GI584_09920</name>
</gene>
<dbReference type="Gene3D" id="1.10.8.610">
    <property type="entry name" value="SirC, precorrin-2 dehydrogenase, C-terminal helical domain-like"/>
    <property type="match status" value="1"/>
</dbReference>
<organism evidence="8 9">
    <name type="scientific">Gracilibacillus salitolerans</name>
    <dbReference type="NCBI Taxonomy" id="2663022"/>
    <lineage>
        <taxon>Bacteria</taxon>
        <taxon>Bacillati</taxon>
        <taxon>Bacillota</taxon>
        <taxon>Bacilli</taxon>
        <taxon>Bacillales</taxon>
        <taxon>Bacillaceae</taxon>
        <taxon>Gracilibacillus</taxon>
    </lineage>
</organism>
<dbReference type="GO" id="GO:0043115">
    <property type="term" value="F:precorrin-2 dehydrogenase activity"/>
    <property type="evidence" value="ECO:0007669"/>
    <property type="project" value="UniProtKB-EC"/>
</dbReference>
<dbReference type="NCBIfam" id="TIGR01470">
    <property type="entry name" value="cysG_Nterm"/>
    <property type="match status" value="1"/>
</dbReference>
<evidence type="ECO:0000256" key="5">
    <source>
        <dbReference type="ARBA" id="ARBA00023244"/>
    </source>
</evidence>
<evidence type="ECO:0000256" key="4">
    <source>
        <dbReference type="ARBA" id="ARBA00023027"/>
    </source>
</evidence>
<sequence>MIFCQLACLDSISILQYILGVEINMNYLPLFLNLQNKQIVIIGGGQVAERRLIRLLPFKENITIVSPALDKSLRQLIELHNVYWLQTTCQQEHFKKADLIVIATNDPITNQYVLENAPTSAWINAAHQAEAGNIHFPITIQKGKLQIAISTGGASPILAKKLKKSLEAELPDQYEQYIDFLFEARQLIKQLNISVATRKQLLHEIVEKPIYSKKDQQVWFEKLKKTNVMHD</sequence>
<dbReference type="InterPro" id="IPR028281">
    <property type="entry name" value="Sirohaem_synthase_central"/>
</dbReference>
<dbReference type="PANTHER" id="PTHR35330:SF1">
    <property type="entry name" value="SIROHEME BIOSYNTHESIS PROTEIN MET8"/>
    <property type="match status" value="1"/>
</dbReference>
<feature type="domain" description="Siroheme synthase central" evidence="7">
    <location>
        <begin position="143"/>
        <end position="168"/>
    </location>
</feature>
<dbReference type="GO" id="GO:0019354">
    <property type="term" value="P:siroheme biosynthetic process"/>
    <property type="evidence" value="ECO:0007669"/>
    <property type="project" value="UniProtKB-UniPathway"/>
</dbReference>
<dbReference type="EMBL" id="CP045915">
    <property type="protein sequence ID" value="QGH34317.1"/>
    <property type="molecule type" value="Genomic_DNA"/>
</dbReference>
<dbReference type="Pfam" id="PF22440">
    <property type="entry name" value="SirC_C"/>
    <property type="match status" value="1"/>
</dbReference>
<dbReference type="PANTHER" id="PTHR35330">
    <property type="entry name" value="SIROHEME BIOSYNTHESIS PROTEIN MET8"/>
    <property type="match status" value="1"/>
</dbReference>
<dbReference type="InterPro" id="IPR028161">
    <property type="entry name" value="Met8-like"/>
</dbReference>
<dbReference type="GO" id="GO:0004325">
    <property type="term" value="F:ferrochelatase activity"/>
    <property type="evidence" value="ECO:0007669"/>
    <property type="project" value="InterPro"/>
</dbReference>
<evidence type="ECO:0000256" key="6">
    <source>
        <dbReference type="ARBA" id="ARBA00047561"/>
    </source>
</evidence>
<evidence type="ECO:0000259" key="7">
    <source>
        <dbReference type="Pfam" id="PF14824"/>
    </source>
</evidence>
<evidence type="ECO:0000313" key="9">
    <source>
        <dbReference type="Proteomes" id="UP000339690"/>
    </source>
</evidence>
<dbReference type="KEGG" id="grc:GI584_09920"/>